<dbReference type="Gene3D" id="3.40.190.10">
    <property type="entry name" value="Periplasmic binding protein-like II"/>
    <property type="match status" value="2"/>
</dbReference>
<keyword evidence="5" id="KW-1185">Reference proteome</keyword>
<dbReference type="PANTHER" id="PTHR35936">
    <property type="entry name" value="MEMBRANE-BOUND LYTIC MUREIN TRANSGLYCOSYLASE F"/>
    <property type="match status" value="1"/>
</dbReference>
<protein>
    <submittedName>
        <fullName evidence="4">Amino acid ABC transporter substrate-binding protein (PAAT family)</fullName>
    </submittedName>
</protein>
<dbReference type="InterPro" id="IPR001638">
    <property type="entry name" value="Solute-binding_3/MltF_N"/>
</dbReference>
<sequence>MRWIRLIALPFMLLAGPLCLAQQSELSITLSNDEYPPYVGEKLPGYGLLSRIVTEAFKLQQVNVRYVFYPNNRTLQSARTGAADGSLGWAKTPERERDLLYTDPVMNLSMVFFQRKKHPVPWKRLQDLAGARIGITSGNTYSEDFSRLQQAKVLTVEAAPDDVSNLRKLQAGHLDLFPIDSEVGSMLLVQSLPLAQRTQIEAQETPFWSAPMHVVIWKGHPQAAELVRRFNLGLRQLRRSGEFDRVVETTREQIYQHMGQN</sequence>
<keyword evidence="1 2" id="KW-0732">Signal</keyword>
<dbReference type="RefSeq" id="WP_208108175.1">
    <property type="nucleotide sequence ID" value="NZ_SNZP01000001.1"/>
</dbReference>
<feature type="signal peptide" evidence="2">
    <location>
        <begin position="1"/>
        <end position="21"/>
    </location>
</feature>
<name>A0A4R7BDS3_9NEIS</name>
<accession>A0A4R7BDS3</accession>
<reference evidence="4 5" key="1">
    <citation type="submission" date="2019-03" db="EMBL/GenBank/DDBJ databases">
        <title>Genomic Encyclopedia of Type Strains, Phase III (KMG-III): the genomes of soil and plant-associated and newly described type strains.</title>
        <authorList>
            <person name="Whitman W."/>
        </authorList>
    </citation>
    <scope>NUCLEOTIDE SEQUENCE [LARGE SCALE GENOMIC DNA]</scope>
    <source>
        <strain evidence="4 5">CECT 8976</strain>
    </source>
</reference>
<evidence type="ECO:0000256" key="2">
    <source>
        <dbReference type="SAM" id="SignalP"/>
    </source>
</evidence>
<dbReference type="PANTHER" id="PTHR35936:SF25">
    <property type="entry name" value="ABC TRANSPORTER SUBSTRATE-BINDING PROTEIN"/>
    <property type="match status" value="1"/>
</dbReference>
<evidence type="ECO:0000313" key="4">
    <source>
        <dbReference type="EMBL" id="TDR82903.1"/>
    </source>
</evidence>
<dbReference type="EMBL" id="SNZP01000001">
    <property type="protein sequence ID" value="TDR82903.1"/>
    <property type="molecule type" value="Genomic_DNA"/>
</dbReference>
<organism evidence="4 5">
    <name type="scientific">Paludibacterium purpuratum</name>
    <dbReference type="NCBI Taxonomy" id="1144873"/>
    <lineage>
        <taxon>Bacteria</taxon>
        <taxon>Pseudomonadati</taxon>
        <taxon>Pseudomonadota</taxon>
        <taxon>Betaproteobacteria</taxon>
        <taxon>Neisseriales</taxon>
        <taxon>Chromobacteriaceae</taxon>
        <taxon>Paludibacterium</taxon>
    </lineage>
</organism>
<proteinExistence type="predicted"/>
<evidence type="ECO:0000259" key="3">
    <source>
        <dbReference type="Pfam" id="PF00497"/>
    </source>
</evidence>
<gene>
    <name evidence="4" type="ORF">DFP86_101297</name>
</gene>
<feature type="domain" description="Solute-binding protein family 3/N-terminal" evidence="3">
    <location>
        <begin position="34"/>
        <end position="248"/>
    </location>
</feature>
<dbReference type="SUPFAM" id="SSF53850">
    <property type="entry name" value="Periplasmic binding protein-like II"/>
    <property type="match status" value="1"/>
</dbReference>
<feature type="chain" id="PRO_5020338481" evidence="2">
    <location>
        <begin position="22"/>
        <end position="261"/>
    </location>
</feature>
<comment type="caution">
    <text evidence="4">The sequence shown here is derived from an EMBL/GenBank/DDBJ whole genome shotgun (WGS) entry which is preliminary data.</text>
</comment>
<dbReference type="Pfam" id="PF00497">
    <property type="entry name" value="SBP_bac_3"/>
    <property type="match status" value="1"/>
</dbReference>
<evidence type="ECO:0000313" key="5">
    <source>
        <dbReference type="Proteomes" id="UP000295611"/>
    </source>
</evidence>
<dbReference type="Proteomes" id="UP000295611">
    <property type="component" value="Unassembled WGS sequence"/>
</dbReference>
<dbReference type="AlphaFoldDB" id="A0A4R7BDS3"/>
<evidence type="ECO:0000256" key="1">
    <source>
        <dbReference type="ARBA" id="ARBA00022729"/>
    </source>
</evidence>